<dbReference type="GO" id="GO:0022857">
    <property type="term" value="F:transmembrane transporter activity"/>
    <property type="evidence" value="ECO:0007669"/>
    <property type="project" value="InterPro"/>
</dbReference>
<organism evidence="8 9">
    <name type="scientific">Fructilactobacillus florum 8D</name>
    <dbReference type="NCBI Taxonomy" id="1221538"/>
    <lineage>
        <taxon>Bacteria</taxon>
        <taxon>Bacillati</taxon>
        <taxon>Bacillota</taxon>
        <taxon>Bacilli</taxon>
        <taxon>Lactobacillales</taxon>
        <taxon>Lactobacillaceae</taxon>
        <taxon>Fructilactobacillus</taxon>
    </lineage>
</organism>
<evidence type="ECO:0000313" key="9">
    <source>
        <dbReference type="Proteomes" id="UP000019474"/>
    </source>
</evidence>
<dbReference type="PROSITE" id="PS50850">
    <property type="entry name" value="MFS"/>
    <property type="match status" value="1"/>
</dbReference>
<feature type="transmembrane region" description="Helical" evidence="6">
    <location>
        <begin position="279"/>
        <end position="296"/>
    </location>
</feature>
<dbReference type="EMBL" id="ALXG01000002">
    <property type="protein sequence ID" value="ETO41050.1"/>
    <property type="molecule type" value="Genomic_DNA"/>
</dbReference>
<dbReference type="InterPro" id="IPR020846">
    <property type="entry name" value="MFS_dom"/>
</dbReference>
<evidence type="ECO:0000259" key="7">
    <source>
        <dbReference type="PROSITE" id="PS50850"/>
    </source>
</evidence>
<keyword evidence="2" id="KW-0813">Transport</keyword>
<dbReference type="Pfam" id="PF07690">
    <property type="entry name" value="MFS_1"/>
    <property type="match status" value="1"/>
</dbReference>
<dbReference type="InterPro" id="IPR036259">
    <property type="entry name" value="MFS_trans_sf"/>
</dbReference>
<feature type="transmembrane region" description="Helical" evidence="6">
    <location>
        <begin position="248"/>
        <end position="267"/>
    </location>
</feature>
<dbReference type="OrthoDB" id="9793283at2"/>
<feature type="domain" description="Major facilitator superfamily (MFS) profile" evidence="7">
    <location>
        <begin position="8"/>
        <end position="389"/>
    </location>
</feature>
<dbReference type="InterPro" id="IPR011701">
    <property type="entry name" value="MFS"/>
</dbReference>
<dbReference type="SUPFAM" id="SSF103473">
    <property type="entry name" value="MFS general substrate transporter"/>
    <property type="match status" value="1"/>
</dbReference>
<keyword evidence="5 6" id="KW-0472">Membrane</keyword>
<feature type="transmembrane region" description="Helical" evidence="6">
    <location>
        <begin position="39"/>
        <end position="62"/>
    </location>
</feature>
<keyword evidence="4 6" id="KW-1133">Transmembrane helix</keyword>
<sequence>MNHATKKAIAIIIIANFIICLGWSLVIPIGPFIKTQYHLTAADMGIMTSLFAFSQFIFSPIVGRLSDRIGRAPILTIGLLLYTISEFLFAAAGTLWLFDISRLIGGIAAAMVGTTSMALAADLSSERDRARVIGWLSASFSGGLILGPGLGGVLANVSYKTPFWVAGTAGIIAAIVFVFGMPSHLKHHSRGAVADPSIIRKGRLNTILTKPLVALFLMILIASFGLAGFESIYTIYVNQVFKFTLNEIALVMILNGIFSLILQVILFDRLVRWFTEIGLTRLCFLISTAGIVWILLTQQPVSVIVATLFIFCAFDILRPAITTLLTRFGQNQQGLINGINVSLTSIGNIIGPIFAGSLMDINPHIPYTIVAIILFISALMTWLVQHELSIHAPRQTQ</sequence>
<dbReference type="Gene3D" id="1.20.1250.20">
    <property type="entry name" value="MFS general substrate transporter like domains"/>
    <property type="match status" value="1"/>
</dbReference>
<feature type="transmembrane region" description="Helical" evidence="6">
    <location>
        <begin position="103"/>
        <end position="121"/>
    </location>
</feature>
<evidence type="ECO:0000313" key="8">
    <source>
        <dbReference type="EMBL" id="ETO41050.1"/>
    </source>
</evidence>
<evidence type="ECO:0000256" key="4">
    <source>
        <dbReference type="ARBA" id="ARBA00022989"/>
    </source>
</evidence>
<dbReference type="InterPro" id="IPR001958">
    <property type="entry name" value="Tet-R_TetA/multi-R_MdtG-like"/>
</dbReference>
<accession>W9EJ89</accession>
<dbReference type="RefSeq" id="WP_009167295.1">
    <property type="nucleotide sequence ID" value="NZ_ALXG01000002.1"/>
</dbReference>
<dbReference type="Proteomes" id="UP000019474">
    <property type="component" value="Unassembled WGS sequence"/>
</dbReference>
<dbReference type="CDD" id="cd17325">
    <property type="entry name" value="MFS_MdtG_SLC18_like"/>
    <property type="match status" value="1"/>
</dbReference>
<dbReference type="PATRIC" id="fig|1221538.3.peg.11"/>
<dbReference type="PANTHER" id="PTHR23504:SF115">
    <property type="entry name" value="MULTIDRUG RESISTANCE PROTEIN 2"/>
    <property type="match status" value="1"/>
</dbReference>
<evidence type="ECO:0000256" key="2">
    <source>
        <dbReference type="ARBA" id="ARBA00022448"/>
    </source>
</evidence>
<comment type="caution">
    <text evidence="8">The sequence shown here is derived from an EMBL/GenBank/DDBJ whole genome shotgun (WGS) entry which is preliminary data.</text>
</comment>
<protein>
    <submittedName>
        <fullName evidence="8">Multidrug transport protein</fullName>
    </submittedName>
</protein>
<dbReference type="PANTHER" id="PTHR23504">
    <property type="entry name" value="MAJOR FACILITATOR SUPERFAMILY DOMAIN-CONTAINING PROTEIN 10"/>
    <property type="match status" value="1"/>
</dbReference>
<feature type="transmembrane region" description="Helical" evidence="6">
    <location>
        <begin position="74"/>
        <end position="97"/>
    </location>
</feature>
<proteinExistence type="predicted"/>
<keyword evidence="3 6" id="KW-0812">Transmembrane</keyword>
<dbReference type="GO" id="GO:0005886">
    <property type="term" value="C:plasma membrane"/>
    <property type="evidence" value="ECO:0007669"/>
    <property type="project" value="UniProtKB-SubCell"/>
</dbReference>
<dbReference type="AlphaFoldDB" id="W9EJ89"/>
<dbReference type="PRINTS" id="PR01035">
    <property type="entry name" value="TCRTETA"/>
</dbReference>
<feature type="transmembrane region" description="Helical" evidence="6">
    <location>
        <begin position="338"/>
        <end position="359"/>
    </location>
</feature>
<evidence type="ECO:0000256" key="3">
    <source>
        <dbReference type="ARBA" id="ARBA00022692"/>
    </source>
</evidence>
<evidence type="ECO:0000256" key="6">
    <source>
        <dbReference type="SAM" id="Phobius"/>
    </source>
</evidence>
<feature type="transmembrane region" description="Helical" evidence="6">
    <location>
        <begin position="212"/>
        <end position="236"/>
    </location>
</feature>
<feature type="transmembrane region" description="Helical" evidence="6">
    <location>
        <begin position="133"/>
        <end position="155"/>
    </location>
</feature>
<evidence type="ECO:0000256" key="5">
    <source>
        <dbReference type="ARBA" id="ARBA00023136"/>
    </source>
</evidence>
<gene>
    <name evidence="8" type="ORF">B808_11</name>
</gene>
<feature type="transmembrane region" description="Helical" evidence="6">
    <location>
        <begin position="302"/>
        <end position="326"/>
    </location>
</feature>
<comment type="subcellular location">
    <subcellularLocation>
        <location evidence="1">Cell membrane</location>
        <topology evidence="1">Multi-pass membrane protein</topology>
    </subcellularLocation>
</comment>
<feature type="transmembrane region" description="Helical" evidence="6">
    <location>
        <begin position="9"/>
        <end position="33"/>
    </location>
</feature>
<keyword evidence="9" id="KW-1185">Reference proteome</keyword>
<feature type="transmembrane region" description="Helical" evidence="6">
    <location>
        <begin position="161"/>
        <end position="180"/>
    </location>
</feature>
<name>W9EJ89_9LACO</name>
<evidence type="ECO:0000256" key="1">
    <source>
        <dbReference type="ARBA" id="ARBA00004651"/>
    </source>
</evidence>
<feature type="transmembrane region" description="Helical" evidence="6">
    <location>
        <begin position="365"/>
        <end position="384"/>
    </location>
</feature>
<reference evidence="8 9" key="1">
    <citation type="submission" date="2012-08" db="EMBL/GenBank/DDBJ databases">
        <title>Genome sequencing of Lactobacillus florum 8D.</title>
        <authorList>
            <person name="Kim E.B."/>
            <person name="Marco M.L."/>
        </authorList>
    </citation>
    <scope>NUCLEOTIDE SEQUENCE [LARGE SCALE GENOMIC DNA]</scope>
    <source>
        <strain evidence="8 9">8D</strain>
    </source>
</reference>